<dbReference type="SUPFAM" id="SSF52402">
    <property type="entry name" value="Adenine nucleotide alpha hydrolases-like"/>
    <property type="match status" value="2"/>
</dbReference>
<accession>A0ABY0LXB9</accession>
<dbReference type="InterPro" id="IPR006015">
    <property type="entry name" value="Universal_stress_UspA"/>
</dbReference>
<evidence type="ECO:0000259" key="2">
    <source>
        <dbReference type="Pfam" id="PF00582"/>
    </source>
</evidence>
<dbReference type="PANTHER" id="PTHR46268:SF6">
    <property type="entry name" value="UNIVERSAL STRESS PROTEIN UP12"/>
    <property type="match status" value="1"/>
</dbReference>
<feature type="domain" description="UspA" evidence="2">
    <location>
        <begin position="6"/>
        <end position="141"/>
    </location>
</feature>
<reference evidence="3 4" key="1">
    <citation type="submission" date="2016-10" db="EMBL/GenBank/DDBJ databases">
        <authorList>
            <person name="Varghese N."/>
            <person name="Submissions S."/>
        </authorList>
    </citation>
    <scope>NUCLEOTIDE SEQUENCE [LARGE SCALE GENOMIC DNA]</scope>
    <source>
        <strain evidence="3 4">CGMCC 1.6859</strain>
    </source>
</reference>
<proteinExistence type="inferred from homology"/>
<dbReference type="Pfam" id="PF00582">
    <property type="entry name" value="Usp"/>
    <property type="match status" value="1"/>
</dbReference>
<protein>
    <submittedName>
        <fullName evidence="3">Nucleotide-binding universal stress protein, UspA family</fullName>
    </submittedName>
</protein>
<organism evidence="3 4">
    <name type="scientific">Flavobacterium anhuiense</name>
    <dbReference type="NCBI Taxonomy" id="459526"/>
    <lineage>
        <taxon>Bacteria</taxon>
        <taxon>Pseudomonadati</taxon>
        <taxon>Bacteroidota</taxon>
        <taxon>Flavobacteriia</taxon>
        <taxon>Flavobacteriales</taxon>
        <taxon>Flavobacteriaceae</taxon>
        <taxon>Flavobacterium</taxon>
    </lineage>
</organism>
<evidence type="ECO:0000256" key="1">
    <source>
        <dbReference type="ARBA" id="ARBA00008791"/>
    </source>
</evidence>
<dbReference type="RefSeq" id="WP_091133970.1">
    <property type="nucleotide sequence ID" value="NZ_FMVC01000005.1"/>
</dbReference>
<dbReference type="PANTHER" id="PTHR46268">
    <property type="entry name" value="STRESS RESPONSE PROTEIN NHAX"/>
    <property type="match status" value="1"/>
</dbReference>
<dbReference type="InterPro" id="IPR006016">
    <property type="entry name" value="UspA"/>
</dbReference>
<gene>
    <name evidence="3" type="ORF">SAMN02927916_3224</name>
</gene>
<comment type="caution">
    <text evidence="3">The sequence shown here is derived from an EMBL/GenBank/DDBJ whole genome shotgun (WGS) entry which is preliminary data.</text>
</comment>
<evidence type="ECO:0000313" key="4">
    <source>
        <dbReference type="Proteomes" id="UP000199307"/>
    </source>
</evidence>
<name>A0ABY0LXB9_9FLAO</name>
<keyword evidence="4" id="KW-1185">Reference proteome</keyword>
<evidence type="ECO:0000313" key="3">
    <source>
        <dbReference type="EMBL" id="SCY75768.1"/>
    </source>
</evidence>
<dbReference type="Gene3D" id="3.40.50.12370">
    <property type="match status" value="1"/>
</dbReference>
<sequence length="274" mass="30576">MNSQLTIIAATNYSETASNAVAYAAGFAKSIGAKLVLFNAFSLSVHSANSRISASGMEKELDKAVSKLKTLSKETAEVFEIEVNWHCSYSFLEDELLSLINATKAYLIVMGMADRSFEQDLLGNTTTSVIKKINFPVLAVPKNARFQGLKKVLFACDSLGWSTTKKLSWIEPLVGNIETVIEFFSVDESVSEIQQKNKENLTIVKEIEIEKHIYKTVRSNDVISEIKKEIIKYNADILVMVPRIYGFWDSLVHTSKTRIMASGLEIPLLAFPNY</sequence>
<dbReference type="EMBL" id="FMVC01000005">
    <property type="protein sequence ID" value="SCY75768.1"/>
    <property type="molecule type" value="Genomic_DNA"/>
</dbReference>
<comment type="similarity">
    <text evidence="1">Belongs to the universal stress protein A family.</text>
</comment>
<dbReference type="CDD" id="cd00293">
    <property type="entry name" value="USP-like"/>
    <property type="match status" value="1"/>
</dbReference>
<dbReference type="Proteomes" id="UP000199307">
    <property type="component" value="Unassembled WGS sequence"/>
</dbReference>
<dbReference type="PRINTS" id="PR01438">
    <property type="entry name" value="UNVRSLSTRESS"/>
</dbReference>